<feature type="domain" description="ABC transporter" evidence="6">
    <location>
        <begin position="4"/>
        <end position="233"/>
    </location>
</feature>
<keyword evidence="1" id="KW-0813">Transport</keyword>
<dbReference type="Gene3D" id="3.40.50.300">
    <property type="entry name" value="P-loop containing nucleotide triphosphate hydrolases"/>
    <property type="match status" value="1"/>
</dbReference>
<dbReference type="STRING" id="1122189.SAMN02745165_03637"/>
<dbReference type="PANTHER" id="PTHR42794">
    <property type="entry name" value="HEMIN IMPORT ATP-BINDING PROTEIN HMUV"/>
    <property type="match status" value="1"/>
</dbReference>
<dbReference type="InterPro" id="IPR003439">
    <property type="entry name" value="ABC_transporter-like_ATP-bd"/>
</dbReference>
<keyword evidence="8" id="KW-1185">Reference proteome</keyword>
<sequence length="245" mass="27917">MAELRVENLQFSRDDFRLQLDMVEIKSGEKVAILGENGSGKSTLLQLLCGLLQGHGTISYNNQSLQEIPFNKRAQLFSLLPQFSEVIFPFCVEEVVLFGRFPHAQGNSFSDEDKKLSEQQLEKLDLLHLRKRQFTQLSGGEKRRVMLARVLNQQAPIIYLDEPNSSLDIRHTLEIFELLGGRNETVISPVHDINLAERFFDRFLLLKHGRLLADVTGDQLTPELLTETYDVQVTCGTAAFTFQHQ</sequence>
<evidence type="ECO:0000256" key="1">
    <source>
        <dbReference type="ARBA" id="ARBA00022448"/>
    </source>
</evidence>
<dbReference type="Proteomes" id="UP000184171">
    <property type="component" value="Unassembled WGS sequence"/>
</dbReference>
<evidence type="ECO:0000256" key="5">
    <source>
        <dbReference type="ARBA" id="ARBA00037066"/>
    </source>
</evidence>
<dbReference type="GO" id="GO:0005524">
    <property type="term" value="F:ATP binding"/>
    <property type="evidence" value="ECO:0007669"/>
    <property type="project" value="UniProtKB-KW"/>
</dbReference>
<evidence type="ECO:0000313" key="7">
    <source>
        <dbReference type="EMBL" id="SHJ96351.1"/>
    </source>
</evidence>
<dbReference type="InterPro" id="IPR017871">
    <property type="entry name" value="ABC_transporter-like_CS"/>
</dbReference>
<dbReference type="AlphaFoldDB" id="A0A1M6NKV4"/>
<evidence type="ECO:0000259" key="6">
    <source>
        <dbReference type="PROSITE" id="PS50893"/>
    </source>
</evidence>
<dbReference type="GO" id="GO:0016887">
    <property type="term" value="F:ATP hydrolysis activity"/>
    <property type="evidence" value="ECO:0007669"/>
    <property type="project" value="InterPro"/>
</dbReference>
<keyword evidence="3 7" id="KW-0067">ATP-binding</keyword>
<dbReference type="OrthoDB" id="9809450at2"/>
<evidence type="ECO:0000256" key="3">
    <source>
        <dbReference type="ARBA" id="ARBA00022840"/>
    </source>
</evidence>
<name>A0A1M6NKV4_MALRU</name>
<organism evidence="7 8">
    <name type="scientific">Malonomonas rubra DSM 5091</name>
    <dbReference type="NCBI Taxonomy" id="1122189"/>
    <lineage>
        <taxon>Bacteria</taxon>
        <taxon>Pseudomonadati</taxon>
        <taxon>Thermodesulfobacteriota</taxon>
        <taxon>Desulfuromonadia</taxon>
        <taxon>Desulfuromonadales</taxon>
        <taxon>Geopsychrobacteraceae</taxon>
        <taxon>Malonomonas</taxon>
    </lineage>
</organism>
<keyword evidence="4" id="KW-1278">Translocase</keyword>
<proteinExistence type="predicted"/>
<comment type="function">
    <text evidence="5">Part of the ABC transporter complex HmuTUV involved in hemin import. Responsible for energy coupling to the transport system.</text>
</comment>
<gene>
    <name evidence="7" type="ORF">SAMN02745165_03637</name>
</gene>
<dbReference type="EMBL" id="FQZT01000029">
    <property type="protein sequence ID" value="SHJ96351.1"/>
    <property type="molecule type" value="Genomic_DNA"/>
</dbReference>
<protein>
    <submittedName>
        <fullName evidence="7">Iron complex transport system ATP-binding protein</fullName>
    </submittedName>
</protein>
<dbReference type="SUPFAM" id="SSF52540">
    <property type="entry name" value="P-loop containing nucleoside triphosphate hydrolases"/>
    <property type="match status" value="1"/>
</dbReference>
<dbReference type="PROSITE" id="PS50893">
    <property type="entry name" value="ABC_TRANSPORTER_2"/>
    <property type="match status" value="1"/>
</dbReference>
<evidence type="ECO:0000313" key="8">
    <source>
        <dbReference type="Proteomes" id="UP000184171"/>
    </source>
</evidence>
<dbReference type="Pfam" id="PF00005">
    <property type="entry name" value="ABC_tran"/>
    <property type="match status" value="1"/>
</dbReference>
<keyword evidence="2" id="KW-0547">Nucleotide-binding</keyword>
<dbReference type="PROSITE" id="PS00211">
    <property type="entry name" value="ABC_TRANSPORTER_1"/>
    <property type="match status" value="1"/>
</dbReference>
<evidence type="ECO:0000256" key="2">
    <source>
        <dbReference type="ARBA" id="ARBA00022741"/>
    </source>
</evidence>
<evidence type="ECO:0000256" key="4">
    <source>
        <dbReference type="ARBA" id="ARBA00022967"/>
    </source>
</evidence>
<dbReference type="RefSeq" id="WP_072910141.1">
    <property type="nucleotide sequence ID" value="NZ_FQZT01000029.1"/>
</dbReference>
<dbReference type="SMART" id="SM00382">
    <property type="entry name" value="AAA"/>
    <property type="match status" value="1"/>
</dbReference>
<reference evidence="7 8" key="1">
    <citation type="submission" date="2016-11" db="EMBL/GenBank/DDBJ databases">
        <authorList>
            <person name="Jaros S."/>
            <person name="Januszkiewicz K."/>
            <person name="Wedrychowicz H."/>
        </authorList>
    </citation>
    <scope>NUCLEOTIDE SEQUENCE [LARGE SCALE GENOMIC DNA]</scope>
    <source>
        <strain evidence="7 8">DSM 5091</strain>
    </source>
</reference>
<dbReference type="PANTHER" id="PTHR42794:SF1">
    <property type="entry name" value="HEMIN IMPORT ATP-BINDING PROTEIN HMUV"/>
    <property type="match status" value="1"/>
</dbReference>
<accession>A0A1M6NKV4</accession>
<dbReference type="InterPro" id="IPR027417">
    <property type="entry name" value="P-loop_NTPase"/>
</dbReference>
<dbReference type="InterPro" id="IPR003593">
    <property type="entry name" value="AAA+_ATPase"/>
</dbReference>